<comment type="caution">
    <text evidence="2">The sequence shown here is derived from an EMBL/GenBank/DDBJ whole genome shotgun (WGS) entry which is preliminary data.</text>
</comment>
<accession>A0A7W6GM29</accession>
<protein>
    <submittedName>
        <fullName evidence="2">Wobble nucleotide-excising tRNase</fullName>
    </submittedName>
</protein>
<dbReference type="Pfam" id="PF13166">
    <property type="entry name" value="AAA_13"/>
    <property type="match status" value="1"/>
</dbReference>
<gene>
    <name evidence="2" type="ORF">GGQ64_005600</name>
</gene>
<proteinExistence type="predicted"/>
<sequence>MAGHYFHILGNVDKDDIVQLFEGEDQQVCNSLFSWINDGSHSAHDDLYLVCDDQTASRYLRVFKEVFEKANHDGHYEMMIRPR</sequence>
<dbReference type="InterPro" id="IPR026866">
    <property type="entry name" value="CR006_AAA"/>
</dbReference>
<keyword evidence="3" id="KW-1185">Reference proteome</keyword>
<reference evidence="2 3" key="1">
    <citation type="submission" date="2020-08" db="EMBL/GenBank/DDBJ databases">
        <title>Genomic Encyclopedia of Type Strains, Phase IV (KMG-IV): sequencing the most valuable type-strain genomes for metagenomic binning, comparative biology and taxonomic classification.</title>
        <authorList>
            <person name="Goeker M."/>
        </authorList>
    </citation>
    <scope>NUCLEOTIDE SEQUENCE [LARGE SCALE GENOMIC DNA]</scope>
    <source>
        <strain evidence="2 3">DSM 100211</strain>
    </source>
</reference>
<organism evidence="2 3">
    <name type="scientific">Mycoplana azooxidifex</name>
    <dbReference type="NCBI Taxonomy" id="1636188"/>
    <lineage>
        <taxon>Bacteria</taxon>
        <taxon>Pseudomonadati</taxon>
        <taxon>Pseudomonadota</taxon>
        <taxon>Alphaproteobacteria</taxon>
        <taxon>Hyphomicrobiales</taxon>
        <taxon>Rhizobiaceae</taxon>
        <taxon>Mycoplana</taxon>
    </lineage>
</organism>
<dbReference type="AlphaFoldDB" id="A0A7W6GM29"/>
<evidence type="ECO:0000313" key="2">
    <source>
        <dbReference type="EMBL" id="MBB3980345.1"/>
    </source>
</evidence>
<evidence type="ECO:0000313" key="3">
    <source>
        <dbReference type="Proteomes" id="UP000574761"/>
    </source>
</evidence>
<name>A0A7W6GM29_9HYPH</name>
<dbReference type="EMBL" id="JACIEE010000022">
    <property type="protein sequence ID" value="MBB3980345.1"/>
    <property type="molecule type" value="Genomic_DNA"/>
</dbReference>
<evidence type="ECO:0000259" key="1">
    <source>
        <dbReference type="Pfam" id="PF13166"/>
    </source>
</evidence>
<dbReference type="Proteomes" id="UP000574761">
    <property type="component" value="Unassembled WGS sequence"/>
</dbReference>
<feature type="domain" description="Protein CR006 P-loop" evidence="1">
    <location>
        <begin position="4"/>
        <end position="68"/>
    </location>
</feature>